<sequence>MPRRLVEEPWTLRMRVSNLRTENYNTEISQHRKAGDVWIMKGSEGKDSVVELRVVWSRACQSSEGSRHSARIIVQTNADGKLHADFEESGSSFDYSTSSTSIASLVMAVVVNGEDAPDSTTPQKRKRLWVLVVSPLSSQVRFLEERPPRKICASCLFRDQDNAYLVYFITAELSCSKQVVLKRIRGLWI</sequence>
<protein>
    <submittedName>
        <fullName evidence="1">Uncharacterized protein</fullName>
    </submittedName>
</protein>
<dbReference type="EMBL" id="QGKV02002055">
    <property type="protein sequence ID" value="KAF3496971.1"/>
    <property type="molecule type" value="Genomic_DNA"/>
</dbReference>
<dbReference type="Proteomes" id="UP000266723">
    <property type="component" value="Unassembled WGS sequence"/>
</dbReference>
<gene>
    <name evidence="1" type="ORF">DY000_02058259</name>
</gene>
<accession>A0ABQ7AHT8</accession>
<evidence type="ECO:0000313" key="1">
    <source>
        <dbReference type="EMBL" id="KAF3496971.1"/>
    </source>
</evidence>
<name>A0ABQ7AHT8_BRACR</name>
<reference evidence="1 2" key="1">
    <citation type="journal article" date="2020" name="BMC Genomics">
        <title>Intraspecific diversification of the crop wild relative Brassica cretica Lam. using demographic model selection.</title>
        <authorList>
            <person name="Kioukis A."/>
            <person name="Michalopoulou V.A."/>
            <person name="Briers L."/>
            <person name="Pirintsos S."/>
            <person name="Studholme D.J."/>
            <person name="Pavlidis P."/>
            <person name="Sarris P.F."/>
        </authorList>
    </citation>
    <scope>NUCLEOTIDE SEQUENCE [LARGE SCALE GENOMIC DNA]</scope>
    <source>
        <strain evidence="2">cv. PFS-1207/04</strain>
    </source>
</reference>
<evidence type="ECO:0000313" key="2">
    <source>
        <dbReference type="Proteomes" id="UP000266723"/>
    </source>
</evidence>
<comment type="caution">
    <text evidence="1">The sequence shown here is derived from an EMBL/GenBank/DDBJ whole genome shotgun (WGS) entry which is preliminary data.</text>
</comment>
<organism evidence="1 2">
    <name type="scientific">Brassica cretica</name>
    <name type="common">Mustard</name>
    <dbReference type="NCBI Taxonomy" id="69181"/>
    <lineage>
        <taxon>Eukaryota</taxon>
        <taxon>Viridiplantae</taxon>
        <taxon>Streptophyta</taxon>
        <taxon>Embryophyta</taxon>
        <taxon>Tracheophyta</taxon>
        <taxon>Spermatophyta</taxon>
        <taxon>Magnoliopsida</taxon>
        <taxon>eudicotyledons</taxon>
        <taxon>Gunneridae</taxon>
        <taxon>Pentapetalae</taxon>
        <taxon>rosids</taxon>
        <taxon>malvids</taxon>
        <taxon>Brassicales</taxon>
        <taxon>Brassicaceae</taxon>
        <taxon>Brassiceae</taxon>
        <taxon>Brassica</taxon>
    </lineage>
</organism>
<keyword evidence="2" id="KW-1185">Reference proteome</keyword>
<proteinExistence type="predicted"/>